<reference evidence="1 2" key="1">
    <citation type="journal article" date="2020" name="Biotechnol. Biofuels">
        <title>New insights from the biogas microbiome by comprehensive genome-resolved metagenomics of nearly 1600 species originating from multiple anaerobic digesters.</title>
        <authorList>
            <person name="Campanaro S."/>
            <person name="Treu L."/>
            <person name="Rodriguez-R L.M."/>
            <person name="Kovalovszki A."/>
            <person name="Ziels R.M."/>
            <person name="Maus I."/>
            <person name="Zhu X."/>
            <person name="Kougias P.G."/>
            <person name="Basile A."/>
            <person name="Luo G."/>
            <person name="Schluter A."/>
            <person name="Konstantinidis K.T."/>
            <person name="Angelidaki I."/>
        </authorList>
    </citation>
    <scope>NUCLEOTIDE SEQUENCE [LARGE SCALE GENOMIC DNA]</scope>
    <source>
        <strain evidence="1">AS05jafATM_4</strain>
    </source>
</reference>
<dbReference type="AlphaFoldDB" id="A0A7C6Z3I0"/>
<dbReference type="EMBL" id="DUTF01000132">
    <property type="protein sequence ID" value="HHY26246.1"/>
    <property type="molecule type" value="Genomic_DNA"/>
</dbReference>
<organism evidence="1 2">
    <name type="scientific">Desulfitobacterium dehalogenans</name>
    <dbReference type="NCBI Taxonomy" id="36854"/>
    <lineage>
        <taxon>Bacteria</taxon>
        <taxon>Bacillati</taxon>
        <taxon>Bacillota</taxon>
        <taxon>Clostridia</taxon>
        <taxon>Eubacteriales</taxon>
        <taxon>Desulfitobacteriaceae</taxon>
        <taxon>Desulfitobacterium</taxon>
    </lineage>
</organism>
<gene>
    <name evidence="1" type="ORF">GX523_05755</name>
</gene>
<dbReference type="InterPro" id="IPR036188">
    <property type="entry name" value="FAD/NAD-bd_sf"/>
</dbReference>
<dbReference type="Proteomes" id="UP000553059">
    <property type="component" value="Unassembled WGS sequence"/>
</dbReference>
<protein>
    <submittedName>
        <fullName evidence="1">Uncharacterized protein</fullName>
    </submittedName>
</protein>
<proteinExistence type="predicted"/>
<sequence>MIIITNYSIYGKGDYSIIVYTPIDQHYSSITDSAGRNAANVIAQQYGGSGTSVATCFVFGRIAGQNAATETAV</sequence>
<accession>A0A7C6Z3I0</accession>
<dbReference type="Gene3D" id="3.50.50.60">
    <property type="entry name" value="FAD/NAD(P)-binding domain"/>
    <property type="match status" value="1"/>
</dbReference>
<name>A0A7C6Z3I0_9FIRM</name>
<evidence type="ECO:0000313" key="2">
    <source>
        <dbReference type="Proteomes" id="UP000553059"/>
    </source>
</evidence>
<comment type="caution">
    <text evidence="1">The sequence shown here is derived from an EMBL/GenBank/DDBJ whole genome shotgun (WGS) entry which is preliminary data.</text>
</comment>
<evidence type="ECO:0000313" key="1">
    <source>
        <dbReference type="EMBL" id="HHY26246.1"/>
    </source>
</evidence>